<organism evidence="1 2">
    <name type="scientific">Gracilibacillus marinus</name>
    <dbReference type="NCBI Taxonomy" id="630535"/>
    <lineage>
        <taxon>Bacteria</taxon>
        <taxon>Bacillati</taxon>
        <taxon>Bacillota</taxon>
        <taxon>Bacilli</taxon>
        <taxon>Bacillales</taxon>
        <taxon>Bacillaceae</taxon>
        <taxon>Gracilibacillus</taxon>
    </lineage>
</organism>
<proteinExistence type="predicted"/>
<evidence type="ECO:0000313" key="2">
    <source>
        <dbReference type="Proteomes" id="UP001595880"/>
    </source>
</evidence>
<accession>A0ABV8VSY3</accession>
<gene>
    <name evidence="1" type="ORF">ACFOZ1_00690</name>
</gene>
<evidence type="ECO:0000313" key="1">
    <source>
        <dbReference type="EMBL" id="MFC4386313.1"/>
    </source>
</evidence>
<comment type="caution">
    <text evidence="1">The sequence shown here is derived from an EMBL/GenBank/DDBJ whole genome shotgun (WGS) entry which is preliminary data.</text>
</comment>
<name>A0ABV8VSY3_9BACI</name>
<keyword evidence="2" id="KW-1185">Reference proteome</keyword>
<reference evidence="2" key="1">
    <citation type="journal article" date="2019" name="Int. J. Syst. Evol. Microbiol.">
        <title>The Global Catalogue of Microorganisms (GCM) 10K type strain sequencing project: providing services to taxonomists for standard genome sequencing and annotation.</title>
        <authorList>
            <consortium name="The Broad Institute Genomics Platform"/>
            <consortium name="The Broad Institute Genome Sequencing Center for Infectious Disease"/>
            <person name="Wu L."/>
            <person name="Ma J."/>
        </authorList>
    </citation>
    <scope>NUCLEOTIDE SEQUENCE [LARGE SCALE GENOMIC DNA]</scope>
    <source>
        <strain evidence="2">KACC 14058</strain>
    </source>
</reference>
<protein>
    <submittedName>
        <fullName evidence="1">Fur-regulated basic protein FbpA</fullName>
    </submittedName>
</protein>
<dbReference type="Proteomes" id="UP001595880">
    <property type="component" value="Unassembled WGS sequence"/>
</dbReference>
<dbReference type="EMBL" id="JBHSDV010000001">
    <property type="protein sequence ID" value="MFC4386313.1"/>
    <property type="molecule type" value="Genomic_DNA"/>
</dbReference>
<sequence length="77" mass="9363">MAFLREAVERQKVFLIEQLIANGEVHPNDEEVYKKPISEIVHDYEKFCIQFEQKNPNSFKFTRFNPYEQQEEKPDFH</sequence>
<dbReference type="RefSeq" id="WP_390194815.1">
    <property type="nucleotide sequence ID" value="NZ_JBHSDV010000001.1"/>
</dbReference>